<reference evidence="2" key="1">
    <citation type="submission" date="2016-11" db="EMBL/GenBank/DDBJ databases">
        <authorList>
            <person name="Varghese N."/>
            <person name="Submissions S."/>
        </authorList>
    </citation>
    <scope>NUCLEOTIDE SEQUENCE [LARGE SCALE GENOMIC DNA]</scope>
    <source>
        <strain evidence="2">DSM 17737</strain>
    </source>
</reference>
<gene>
    <name evidence="1" type="ORF">SAMN05443662_0592</name>
</gene>
<sequence>MLIKKPHAEKLLHLLKSGEEPVSVEGLNDNALQELQMAGIVALPTPATVHLTYAGNMLAHVLDEAIQKGLTKPVSEWKDGYRWLGSEVIAMLDAGMTAGKVSDAAWDALHERGLASEVKDEDTKVVKKAVNEAGQAVLEVYFMLEPELSINKELAEYINKAPEGPTEAVNLPVEGNMKEQLEAMRLIAYSVPNGEVVTFTGLGQAVKEVLRMGVTREDGDIISASILENVARVADGEEIAPEALVALEELNLVFNGEELTPAGEAALEAWRIYKDQTEQNLHTIALSEEEVELLLTIDHLHEKYANDPNRLVDMAEIHRELVERQVAKFKKFAEEYGRYMETMPKRKSRVLKAFMETKDRMRWFEENYNLREMLYALEAFDLISEGVSDNGHAVFDLTDFGRQVVEDQKQDTRGISSTALKSLMHANELFLAPNIEWVQAARAEKLLGDFGPTKSGRFYEDLADNIERLPLMTAFAAEIFKKIGANGTTVDELLALYDDPLHKEEVKWALEQLEALGWVEVLADGNIVETPAGELVDMAISGVPSGFGAPLNPTIYRVIKAISEVGTLYVKERKIRMQPKNIQEAIKRSGLSEEAFNKAYTAAREAHYVGKNSINEAGLNILEAVELLNQ</sequence>
<dbReference type="AlphaFoldDB" id="A0A1N6E4M9"/>
<accession>A0A1N6E4M9</accession>
<organism evidence="1 2">
    <name type="scientific">Sulfurivirga caldicuralii</name>
    <dbReference type="NCBI Taxonomy" id="364032"/>
    <lineage>
        <taxon>Bacteria</taxon>
        <taxon>Pseudomonadati</taxon>
        <taxon>Pseudomonadota</taxon>
        <taxon>Gammaproteobacteria</taxon>
        <taxon>Thiotrichales</taxon>
        <taxon>Piscirickettsiaceae</taxon>
        <taxon>Sulfurivirga</taxon>
    </lineage>
</organism>
<protein>
    <submittedName>
        <fullName evidence="1">Uncharacterized protein</fullName>
    </submittedName>
</protein>
<dbReference type="STRING" id="364032.SAMN05443662_0592"/>
<name>A0A1N6E4M9_9GAMM</name>
<proteinExistence type="predicted"/>
<dbReference type="OrthoDB" id="141930at2"/>
<dbReference type="Pfam" id="PF04458">
    <property type="entry name" value="DUF505"/>
    <property type="match status" value="1"/>
</dbReference>
<dbReference type="InterPro" id="IPR007548">
    <property type="entry name" value="DUF505"/>
</dbReference>
<dbReference type="RefSeq" id="WP_074200880.1">
    <property type="nucleotide sequence ID" value="NZ_FSRE01000001.1"/>
</dbReference>
<dbReference type="Proteomes" id="UP000198461">
    <property type="component" value="Unassembled WGS sequence"/>
</dbReference>
<dbReference type="EMBL" id="FSRE01000001">
    <property type="protein sequence ID" value="SIN77998.1"/>
    <property type="molecule type" value="Genomic_DNA"/>
</dbReference>
<evidence type="ECO:0000313" key="1">
    <source>
        <dbReference type="EMBL" id="SIN77998.1"/>
    </source>
</evidence>
<keyword evidence="2" id="KW-1185">Reference proteome</keyword>
<evidence type="ECO:0000313" key="2">
    <source>
        <dbReference type="Proteomes" id="UP000198461"/>
    </source>
</evidence>